<dbReference type="AlphaFoldDB" id="A0A7I8XJ86"/>
<proteinExistence type="predicted"/>
<protein>
    <submittedName>
        <fullName evidence="2">(pine wood nematode) hypothetical protein</fullName>
    </submittedName>
</protein>
<comment type="caution">
    <text evidence="2">The sequence shown here is derived from an EMBL/GenBank/DDBJ whole genome shotgun (WGS) entry which is preliminary data.</text>
</comment>
<feature type="region of interest" description="Disordered" evidence="1">
    <location>
        <begin position="20"/>
        <end position="51"/>
    </location>
</feature>
<dbReference type="PANTHER" id="PTHR23208">
    <property type="entry name" value="LYSOZYME PROTEIN"/>
    <property type="match status" value="1"/>
</dbReference>
<dbReference type="GO" id="GO:0045087">
    <property type="term" value="P:innate immune response"/>
    <property type="evidence" value="ECO:0007669"/>
    <property type="project" value="TreeGrafter"/>
</dbReference>
<dbReference type="SUPFAM" id="SSF51445">
    <property type="entry name" value="(Trans)glycosidases"/>
    <property type="match status" value="1"/>
</dbReference>
<name>A0A7I8XJ86_BURXY</name>
<dbReference type="SMR" id="A0A7I8XJ86"/>
<dbReference type="PANTHER" id="PTHR23208:SF36">
    <property type="entry name" value="LYSOZYME-RELATED"/>
    <property type="match status" value="1"/>
</dbReference>
<feature type="compositionally biased region" description="Low complexity" evidence="1">
    <location>
        <begin position="36"/>
        <end position="50"/>
    </location>
</feature>
<dbReference type="Proteomes" id="UP000582659">
    <property type="component" value="Unassembled WGS sequence"/>
</dbReference>
<dbReference type="EMBL" id="CAJFCV020000005">
    <property type="protein sequence ID" value="CAG9121147.1"/>
    <property type="molecule type" value="Genomic_DNA"/>
</dbReference>
<dbReference type="InterPro" id="IPR017853">
    <property type="entry name" value="GH"/>
</dbReference>
<feature type="compositionally biased region" description="Pro residues" evidence="1">
    <location>
        <begin position="24"/>
        <end position="35"/>
    </location>
</feature>
<dbReference type="InterPro" id="IPR051595">
    <property type="entry name" value="GH25_Enzymes"/>
</dbReference>
<gene>
    <name evidence="2" type="ORF">BXYJ_LOCUS10883</name>
</gene>
<dbReference type="OrthoDB" id="25039at2759"/>
<dbReference type="GO" id="GO:0007165">
    <property type="term" value="P:signal transduction"/>
    <property type="evidence" value="ECO:0007669"/>
    <property type="project" value="TreeGrafter"/>
</dbReference>
<dbReference type="Proteomes" id="UP000659654">
    <property type="component" value="Unassembled WGS sequence"/>
</dbReference>
<evidence type="ECO:0000313" key="2">
    <source>
        <dbReference type="EMBL" id="CAD5230230.1"/>
    </source>
</evidence>
<keyword evidence="3" id="KW-1185">Reference proteome</keyword>
<reference evidence="2" key="1">
    <citation type="submission" date="2020-09" db="EMBL/GenBank/DDBJ databases">
        <authorList>
            <person name="Kikuchi T."/>
        </authorList>
    </citation>
    <scope>NUCLEOTIDE SEQUENCE</scope>
    <source>
        <strain evidence="2">Ka4C1</strain>
    </source>
</reference>
<sequence length="383" mass="42608">MSQPADNFVFAEFLDVWGPQTSKPSPPLTPPPAQTPRPSSVESLSSGYSSCDETSRSYTPWSTASSPVQQGQFYPAQTGFYGQMTTYYPQFYPCQPPSYIQGQLQYPAQPSFYGQHPQMPYGMQPQRQRHFCQPQPDYDVCFCYQSKTTMSKFLIALLAVAANAAPLQKDAKIAALLHGIDTTAPLSDQQLGCLFRSGFTAGFFRIGVRGGPDTVGVENVIKATNAKLSYEVFIAPNPSLKPDSQFSSAYNYARGRNLTPSRVWLQVTSPISWDRNQANNIRFIVDFIRAAQRSNIKVGLYTNWYDYEQITGNSRAISNTDIWYWHVNAPGPYGEQSPEHSDYRPFGPFTGAAKAKQYAIGATNCGVVLNKDSFPANLKLQHL</sequence>
<organism evidence="2 3">
    <name type="scientific">Bursaphelenchus xylophilus</name>
    <name type="common">Pinewood nematode worm</name>
    <name type="synonym">Aphelenchoides xylophilus</name>
    <dbReference type="NCBI Taxonomy" id="6326"/>
    <lineage>
        <taxon>Eukaryota</taxon>
        <taxon>Metazoa</taxon>
        <taxon>Ecdysozoa</taxon>
        <taxon>Nematoda</taxon>
        <taxon>Chromadorea</taxon>
        <taxon>Rhabditida</taxon>
        <taxon>Tylenchina</taxon>
        <taxon>Tylenchomorpha</taxon>
        <taxon>Aphelenchoidea</taxon>
        <taxon>Aphelenchoididae</taxon>
        <taxon>Bursaphelenchus</taxon>
    </lineage>
</organism>
<accession>A0A7I8XJ86</accession>
<evidence type="ECO:0000256" key="1">
    <source>
        <dbReference type="SAM" id="MobiDB-lite"/>
    </source>
</evidence>
<dbReference type="Gene3D" id="3.20.20.80">
    <property type="entry name" value="Glycosidases"/>
    <property type="match status" value="1"/>
</dbReference>
<dbReference type="EMBL" id="CAJFDI010000005">
    <property type="protein sequence ID" value="CAD5230230.1"/>
    <property type="molecule type" value="Genomic_DNA"/>
</dbReference>
<evidence type="ECO:0000313" key="3">
    <source>
        <dbReference type="Proteomes" id="UP000659654"/>
    </source>
</evidence>